<feature type="compositionally biased region" description="Basic and acidic residues" evidence="1">
    <location>
        <begin position="70"/>
        <end position="84"/>
    </location>
</feature>
<accession>A0A2H4Q3D2</accession>
<name>A0A1H6TGQ1_9EURY</name>
<evidence type="ECO:0000313" key="3">
    <source>
        <dbReference type="Proteomes" id="UP000198888"/>
    </source>
</evidence>
<feature type="compositionally biased region" description="Polar residues" evidence="1">
    <location>
        <begin position="60"/>
        <end position="69"/>
    </location>
</feature>
<dbReference type="Proteomes" id="UP000198888">
    <property type="component" value="Unassembled WGS sequence"/>
</dbReference>
<feature type="compositionally biased region" description="Basic and acidic residues" evidence="1">
    <location>
        <begin position="8"/>
        <end position="18"/>
    </location>
</feature>
<feature type="region of interest" description="Disordered" evidence="1">
    <location>
        <begin position="1"/>
        <end position="20"/>
    </location>
</feature>
<evidence type="ECO:0000256" key="1">
    <source>
        <dbReference type="SAM" id="MobiDB-lite"/>
    </source>
</evidence>
<keyword evidence="3" id="KW-1185">Reference proteome</keyword>
<protein>
    <submittedName>
        <fullName evidence="2">Uncharacterized protein</fullName>
    </submittedName>
</protein>
<gene>
    <name evidence="2" type="ORF">SAMN05444271_10849</name>
</gene>
<sequence length="90" mass="9687">MRHRRRLHTGDHTAERRLRAPTFDTEANAISGYAVDGNTLFENVSVGSASDSGVGLDTDVSASAITSTKRGGDREESRKRDVDANNRAVG</sequence>
<reference evidence="2 3" key="1">
    <citation type="submission" date="2016-10" db="EMBL/GenBank/DDBJ databases">
        <authorList>
            <person name="de Groot N.N."/>
        </authorList>
    </citation>
    <scope>NUCLEOTIDE SEQUENCE [LARGE SCALE GENOMIC DNA]</scope>
    <source>
        <strain evidence="2 3">DSM 22187</strain>
    </source>
</reference>
<proteinExistence type="predicted"/>
<dbReference type="STRING" id="1073996.SAMN05444271_10849"/>
<organism evidence="2 3">
    <name type="scientific">Halohasta litchfieldiae</name>
    <dbReference type="NCBI Taxonomy" id="1073996"/>
    <lineage>
        <taxon>Archaea</taxon>
        <taxon>Methanobacteriati</taxon>
        <taxon>Methanobacteriota</taxon>
        <taxon>Stenosarchaea group</taxon>
        <taxon>Halobacteria</taxon>
        <taxon>Halobacteriales</taxon>
        <taxon>Haloferacaceae</taxon>
        <taxon>Halohasta</taxon>
    </lineage>
</organism>
<accession>A0A1H6TGQ1</accession>
<feature type="region of interest" description="Disordered" evidence="1">
    <location>
        <begin position="48"/>
        <end position="90"/>
    </location>
</feature>
<dbReference type="AlphaFoldDB" id="A0A1H6TGQ1"/>
<dbReference type="EMBL" id="FNYR01000008">
    <property type="protein sequence ID" value="SEI79249.1"/>
    <property type="molecule type" value="Genomic_DNA"/>
</dbReference>
<evidence type="ECO:0000313" key="2">
    <source>
        <dbReference type="EMBL" id="SEI79249.1"/>
    </source>
</evidence>
<dbReference type="KEGG" id="hae:halTADL_2088"/>